<dbReference type="RefSeq" id="XP_043160284.1">
    <property type="nucleotide sequence ID" value="XM_043304349.1"/>
</dbReference>
<evidence type="ECO:0000313" key="2">
    <source>
        <dbReference type="EMBL" id="GIJ89538.1"/>
    </source>
</evidence>
<organism evidence="2 3">
    <name type="scientific">Aspergillus pseudoviridinutans</name>
    <dbReference type="NCBI Taxonomy" id="1517512"/>
    <lineage>
        <taxon>Eukaryota</taxon>
        <taxon>Fungi</taxon>
        <taxon>Dikarya</taxon>
        <taxon>Ascomycota</taxon>
        <taxon>Pezizomycotina</taxon>
        <taxon>Eurotiomycetes</taxon>
        <taxon>Eurotiomycetidae</taxon>
        <taxon>Eurotiales</taxon>
        <taxon>Aspergillaceae</taxon>
        <taxon>Aspergillus</taxon>
        <taxon>Aspergillus subgen. Fumigati</taxon>
    </lineage>
</organism>
<comment type="caution">
    <text evidence="2">The sequence shown here is derived from an EMBL/GenBank/DDBJ whole genome shotgun (WGS) entry which is preliminary data.</text>
</comment>
<evidence type="ECO:0000313" key="3">
    <source>
        <dbReference type="Proteomes" id="UP001043456"/>
    </source>
</evidence>
<feature type="domain" description="F-box" evidence="1">
    <location>
        <begin position="60"/>
        <end position="106"/>
    </location>
</feature>
<dbReference type="EMBL" id="BHVY01000006">
    <property type="protein sequence ID" value="GIJ89538.1"/>
    <property type="molecule type" value="Genomic_DNA"/>
</dbReference>
<gene>
    <name evidence="2" type="ORF">Asppvi_008480</name>
</gene>
<dbReference type="InterPro" id="IPR001810">
    <property type="entry name" value="F-box_dom"/>
</dbReference>
<sequence length="329" mass="37300">MARQRTGKAAASHYPSQINEARDAQLLQVFSKPNSWVQSGVKPSPLRTTARKRGRLSKAAGFFDAVPHEILNMILLNLDYLSLAKLCTTNSKVAAYIKRQPFYKLVVEYCHNTLRSMAMLDLHRAHDARHVYKALVDPKCSAPGCKKLGNSLFLPNCRRSCLNCLGRTPISTALVLEAAINKYGLSKMAITENILCFKLPNLPEWFVVAAEAIDLATRLYGRRPVDSCLPLLWSEMATVPFPFLDPDSRRLEFGRQCRACYMAYVEHRDIWTQIEIPPTDSDSKNWEMKLRDLEERGLAVFGIRTLLSHVRSGDCPEATVFWSQEIKRL</sequence>
<keyword evidence="3" id="KW-1185">Reference proteome</keyword>
<dbReference type="AlphaFoldDB" id="A0A9P3BJL3"/>
<dbReference type="GeneID" id="67007090"/>
<dbReference type="OrthoDB" id="2687876at2759"/>
<protein>
    <recommendedName>
        <fullName evidence="1">F-box domain-containing protein</fullName>
    </recommendedName>
</protein>
<accession>A0A9P3BJL3</accession>
<dbReference type="Proteomes" id="UP001043456">
    <property type="component" value="Unassembled WGS sequence"/>
</dbReference>
<name>A0A9P3BJL3_9EURO</name>
<dbReference type="PROSITE" id="PS50181">
    <property type="entry name" value="FBOX"/>
    <property type="match status" value="1"/>
</dbReference>
<evidence type="ECO:0000259" key="1">
    <source>
        <dbReference type="PROSITE" id="PS50181"/>
    </source>
</evidence>
<reference evidence="2 3" key="1">
    <citation type="submission" date="2018-10" db="EMBL/GenBank/DDBJ databases">
        <title>Pan-genome distribution and transcriptional activeness of fungal secondary metabolism genes in Aspergillus section Fumigati.</title>
        <authorList>
            <person name="Takahashi H."/>
            <person name="Umemura M."/>
            <person name="Ninomiya A."/>
            <person name="Kusuya Y."/>
            <person name="Urayama S."/>
            <person name="Shimizu M."/>
            <person name="Watanabe A."/>
            <person name="Kamei K."/>
            <person name="Yaguchi T."/>
            <person name="Hagiwara D."/>
        </authorList>
    </citation>
    <scope>NUCLEOTIDE SEQUENCE [LARGE SCALE GENOMIC DNA]</scope>
    <source>
        <strain evidence="2 3">IFM 55266</strain>
    </source>
</reference>
<proteinExistence type="predicted"/>